<dbReference type="Proteomes" id="UP000001882">
    <property type="component" value="Chromosome"/>
</dbReference>
<dbReference type="GeneID" id="8680873"/>
<organism evidence="5 6">
    <name type="scientific">Methanocella paludicola (strain DSM 17711 / JCM 13418 / NBRC 101707 / SANAE)</name>
    <dbReference type="NCBI Taxonomy" id="304371"/>
    <lineage>
        <taxon>Archaea</taxon>
        <taxon>Methanobacteriati</taxon>
        <taxon>Methanobacteriota</taxon>
        <taxon>Stenosarchaea group</taxon>
        <taxon>Methanomicrobia</taxon>
        <taxon>Methanocellales</taxon>
        <taxon>Methanocellaceae</taxon>
        <taxon>Methanocella</taxon>
    </lineage>
</organism>
<dbReference type="Gene3D" id="1.50.10.100">
    <property type="entry name" value="Chondroitin AC/alginate lyase"/>
    <property type="match status" value="1"/>
</dbReference>
<dbReference type="AlphaFoldDB" id="D1YWT9"/>
<dbReference type="SUPFAM" id="SSF48230">
    <property type="entry name" value="Chondroitin AC/alginate lyase"/>
    <property type="match status" value="1"/>
</dbReference>
<dbReference type="EMBL" id="AP011532">
    <property type="protein sequence ID" value="BAI60911.1"/>
    <property type="molecule type" value="Genomic_DNA"/>
</dbReference>
<evidence type="ECO:0000259" key="4">
    <source>
        <dbReference type="SMART" id="SM00560"/>
    </source>
</evidence>
<dbReference type="OrthoDB" id="113401at2157"/>
<reference evidence="5 6" key="2">
    <citation type="journal article" date="2008" name="Int. J. Syst. Evol. Microbiol.">
        <title>Methanocella paludicola gen. nov., sp. nov., a methane-producing archaeon, the first isolate of the lineage 'Rice Cluster I', and proposal of the new archaeal order Methanocellales ord. nov.</title>
        <authorList>
            <person name="Sakai S."/>
            <person name="Imachi H."/>
            <person name="Hanada S."/>
            <person name="Ohashi A."/>
            <person name="Harada H."/>
            <person name="Kamagata Y."/>
        </authorList>
    </citation>
    <scope>NUCLEOTIDE SEQUENCE [LARGE SCALE GENOMIC DNA]</scope>
    <source>
        <strain evidence="6">DSM 17711 / JCM 13418 / NBRC 101707 / SANAE</strain>
    </source>
</reference>
<comment type="subcellular location">
    <subcellularLocation>
        <location evidence="1">Cell envelope</location>
    </subcellularLocation>
</comment>
<dbReference type="Pfam" id="PF07940">
    <property type="entry name" value="Hepar_II_III_C"/>
    <property type="match status" value="1"/>
</dbReference>
<evidence type="ECO:0000313" key="5">
    <source>
        <dbReference type="EMBL" id="BAI60911.1"/>
    </source>
</evidence>
<dbReference type="SMART" id="SM00560">
    <property type="entry name" value="LamGL"/>
    <property type="match status" value="1"/>
</dbReference>
<evidence type="ECO:0000256" key="2">
    <source>
        <dbReference type="ARBA" id="ARBA00022729"/>
    </source>
</evidence>
<dbReference type="RefSeq" id="WP_012899590.1">
    <property type="nucleotide sequence ID" value="NC_013665.1"/>
</dbReference>
<gene>
    <name evidence="5" type="ordered locus">MCP_0839</name>
</gene>
<keyword evidence="3" id="KW-1015">Disulfide bond</keyword>
<dbReference type="Gene3D" id="2.60.120.200">
    <property type="match status" value="1"/>
</dbReference>
<dbReference type="Gene3D" id="2.70.98.70">
    <property type="match status" value="1"/>
</dbReference>
<reference evidence="6" key="3">
    <citation type="journal article" date="2011" name="PLoS ONE">
        <title>Genome sequence of a mesophilic hydrogenotrophic methanogen Methanocella paludicola, the first cultivated representative of the order Methanocellales.</title>
        <authorList>
            <person name="Sakai S."/>
            <person name="Takaki Y."/>
            <person name="Shimamura S."/>
            <person name="Sekine M."/>
            <person name="Tajima T."/>
            <person name="Kosugi H."/>
            <person name="Ichikawa N."/>
            <person name="Tasumi E."/>
            <person name="Hiraki A.T."/>
            <person name="Shimizu A."/>
            <person name="Kato Y."/>
            <person name="Nishiko R."/>
            <person name="Mori K."/>
            <person name="Fujita N."/>
            <person name="Imachi H."/>
            <person name="Takai K."/>
        </authorList>
    </citation>
    <scope>NUCLEOTIDE SEQUENCE [LARGE SCALE GENOMIC DNA]</scope>
    <source>
        <strain evidence="6">DSM 17711 / JCM 13418 / NBRC 101707 / SANAE</strain>
    </source>
</reference>
<sequence>MKLLIKIVLYICPFLLLFTVCGIQAAFAGSLVSSGLMLWYDMNDTGSTLTDRSNNGNPGTVYGALYDLLPSGAGEREFDGYNDHIKCNNSPGISPAGGLTVEVLFRPGRPGSLQTLVSKSASGATGDGYTMWINSNNDLQFLIYDRNHKKVVVSARPGFTKTNWYHATAVYNGANVTLYVNGVKYSTAVCGGFSPSTMALTIGKYAPSSSLYFDGDIATVRIYDRALTASEVLSNYKADQWRVTTTTHPFLLFHDIANTPGYKYRSSQPWSGWEEGILDSANIALTKDFTDPTWATSWEADNWVSARGQYAMNLGLAYQITKDKKYADKAKQALLDLDVGEVPEEPNSMIPEEFKAMSLLGYSLAYDWVQPALDIDSDKAIRDKLAVLADDVYGDLNWDGTKRSYITFCDFQGQAYPTLGIAGVVLHDYVNPHKLALRSMPSDWVKAATTYYFVNDGLHDYGQSLLSFEVDDAGKDMMGAYRAYYIDDLSWWAQVYSYYYQKNFLNTYPLAKKALTAELWSSLPNGYSGDLATDSNLIYAYHSGIANLLDTQDRSYILKYDDLVKDSNLLPYSREASHIYYDTEMPDALYYLVALDYSKVARSSPPYSSHLDDDSVYQVIREGWTTDSDWLSLVTYEEDTPTYSWRSAAHHDQMSIEYYSHGDLLLADAGEDRNILDRTYGRGESSHNTIAIENPRLPFTASSWANSNARGIFKGTRAGVETPVDINILAQTPWMVIADTDTAISEIISTFDTAQKLSSPINYERTVLYPDRDYMILVDRLEGMETWTYRTIFRPSSLSITPTEDKNGDGLYSGSEVGHVNLDLAVGPGSYDWRSMAYKKENATGIKTSSVAWTTTNPYGQAVGMKLYSVPSSEIRVTKLVGRVAGPDVRSEVLVPVVYYRSAPSKTLYRATVLLPAYADETKKVPQAITVSGNGNALQVKGQGHIDYIYTGKGASWFASYKTDADTVFIRARNGNATEITFLNGSYVSYAGAPIITLSGRADYFTFNKSGTSFSFKVRSAGTVSVTVSKLDPKSGSYTVLKDGKTYTGWTKVDGQTLIITNSGGEHKYDIT</sequence>
<dbReference type="InterPro" id="IPR008929">
    <property type="entry name" value="Chondroitin_lyas"/>
</dbReference>
<evidence type="ECO:0000256" key="3">
    <source>
        <dbReference type="ARBA" id="ARBA00023157"/>
    </source>
</evidence>
<dbReference type="STRING" id="304371.MCP_0839"/>
<dbReference type="PANTHER" id="PTHR47635:SF2">
    <property type="entry name" value="LAMG-LIKE JELLYROLL FOLD DOMAIN-CONTAINING PROTEIN"/>
    <property type="match status" value="1"/>
</dbReference>
<dbReference type="eggNOG" id="arCOG07813">
    <property type="taxonomic scope" value="Archaea"/>
</dbReference>
<dbReference type="SUPFAM" id="SSF49899">
    <property type="entry name" value="Concanavalin A-like lectins/glucanases"/>
    <property type="match status" value="1"/>
</dbReference>
<dbReference type="Pfam" id="PF13385">
    <property type="entry name" value="Laminin_G_3"/>
    <property type="match status" value="1"/>
</dbReference>
<evidence type="ECO:0000313" key="6">
    <source>
        <dbReference type="Proteomes" id="UP000001882"/>
    </source>
</evidence>
<feature type="domain" description="LamG-like jellyroll fold" evidence="4">
    <location>
        <begin position="97"/>
        <end position="230"/>
    </location>
</feature>
<accession>D1YWT9</accession>
<dbReference type="InterPro" id="IPR012480">
    <property type="entry name" value="Hepar_II_III_C"/>
</dbReference>
<name>D1YWT9_METPS</name>
<keyword evidence="6" id="KW-1185">Reference proteome</keyword>
<reference evidence="5 6" key="1">
    <citation type="journal article" date="2007" name="Appl. Environ. Microbiol.">
        <title>Isolation of key methanogens for global methane emission from rice paddy fields: a novel isolate affiliated with the clone cluster rice cluster I.</title>
        <authorList>
            <person name="Sakai S."/>
            <person name="Imachi H."/>
            <person name="Sekiguchi Y."/>
            <person name="Ohashi A."/>
            <person name="Harada H."/>
            <person name="Kamagata Y."/>
        </authorList>
    </citation>
    <scope>NUCLEOTIDE SEQUENCE [LARGE SCALE GENOMIC DNA]</scope>
    <source>
        <strain evidence="6">DSM 17711 / JCM 13418 / NBRC 101707 / SANAE</strain>
    </source>
</reference>
<proteinExistence type="predicted"/>
<dbReference type="InterPro" id="IPR006558">
    <property type="entry name" value="LamG-like"/>
</dbReference>
<dbReference type="KEGG" id="mpd:MCP_0839"/>
<dbReference type="InterPro" id="IPR013320">
    <property type="entry name" value="ConA-like_dom_sf"/>
</dbReference>
<keyword evidence="2" id="KW-0732">Signal</keyword>
<dbReference type="InParanoid" id="D1YWT9"/>
<protein>
    <recommendedName>
        <fullName evidence="4">LamG-like jellyroll fold domain-containing protein</fullName>
    </recommendedName>
</protein>
<evidence type="ECO:0000256" key="1">
    <source>
        <dbReference type="ARBA" id="ARBA00004196"/>
    </source>
</evidence>
<dbReference type="PANTHER" id="PTHR47635">
    <property type="entry name" value="CUB DOMAIN-CONTAINING PROTEIN"/>
    <property type="match status" value="1"/>
</dbReference>